<keyword evidence="5" id="KW-0547">Nucleotide-binding</keyword>
<keyword evidence="16" id="KW-1185">Reference proteome</keyword>
<dbReference type="PANTHER" id="PTHR24067">
    <property type="entry name" value="UBIQUITIN-CONJUGATING ENZYME E2"/>
    <property type="match status" value="1"/>
</dbReference>
<evidence type="ECO:0000256" key="5">
    <source>
        <dbReference type="ARBA" id="ARBA00022741"/>
    </source>
</evidence>
<evidence type="ECO:0000256" key="1">
    <source>
        <dbReference type="ARBA" id="ARBA00004586"/>
    </source>
</evidence>
<feature type="region of interest" description="Disordered" evidence="13">
    <location>
        <begin position="213"/>
        <end position="248"/>
    </location>
</feature>
<accession>A0A0C3L7W1</accession>
<dbReference type="InterPro" id="IPR016135">
    <property type="entry name" value="UBQ-conjugating_enzyme/RWD"/>
</dbReference>
<protein>
    <recommendedName>
        <fullName evidence="11">Ubiquitin-conjugating enzyme E2 6</fullName>
        <ecNumber evidence="2">2.3.2.23</ecNumber>
    </recommendedName>
    <alternativeName>
        <fullName evidence="12">E2 ubiquitin-conjugating enzyme 6</fullName>
    </alternativeName>
</protein>
<proteinExistence type="predicted"/>
<evidence type="ECO:0000256" key="6">
    <source>
        <dbReference type="ARBA" id="ARBA00022786"/>
    </source>
</evidence>
<dbReference type="Gene3D" id="3.10.110.10">
    <property type="entry name" value="Ubiquitin Conjugating Enzyme"/>
    <property type="match status" value="1"/>
</dbReference>
<evidence type="ECO:0000256" key="4">
    <source>
        <dbReference type="ARBA" id="ARBA00022692"/>
    </source>
</evidence>
<dbReference type="FunFam" id="3.10.110.10:FF:000023">
    <property type="entry name" value="Ubiquitin-conjugating enzyme E2 J2"/>
    <property type="match status" value="1"/>
</dbReference>
<dbReference type="SMART" id="SM00212">
    <property type="entry name" value="UBCc"/>
    <property type="match status" value="1"/>
</dbReference>
<dbReference type="GO" id="GO:0005789">
    <property type="term" value="C:endoplasmic reticulum membrane"/>
    <property type="evidence" value="ECO:0007669"/>
    <property type="project" value="UniProtKB-SubCell"/>
</dbReference>
<evidence type="ECO:0000256" key="12">
    <source>
        <dbReference type="ARBA" id="ARBA00042181"/>
    </source>
</evidence>
<keyword evidence="7" id="KW-0256">Endoplasmic reticulum</keyword>
<dbReference type="HOGENOM" id="CLU_041481_1_1_1"/>
<dbReference type="Pfam" id="PF00179">
    <property type="entry name" value="UQ_con"/>
    <property type="match status" value="1"/>
</dbReference>
<dbReference type="EC" id="2.3.2.23" evidence="2"/>
<dbReference type="CDD" id="cd23799">
    <property type="entry name" value="UBCc_UBE2J"/>
    <property type="match status" value="1"/>
</dbReference>
<evidence type="ECO:0000256" key="10">
    <source>
        <dbReference type="ARBA" id="ARBA00023136"/>
    </source>
</evidence>
<evidence type="ECO:0000256" key="13">
    <source>
        <dbReference type="SAM" id="MobiDB-lite"/>
    </source>
</evidence>
<reference evidence="15 16" key="1">
    <citation type="submission" date="2014-04" db="EMBL/GenBank/DDBJ databases">
        <authorList>
            <consortium name="DOE Joint Genome Institute"/>
            <person name="Kuo A."/>
            <person name="Girlanda M."/>
            <person name="Perotto S."/>
            <person name="Kohler A."/>
            <person name="Nagy L.G."/>
            <person name="Floudas D."/>
            <person name="Copeland A."/>
            <person name="Barry K.W."/>
            <person name="Cichocki N."/>
            <person name="Veneault-Fourrey C."/>
            <person name="LaButti K."/>
            <person name="Lindquist E.A."/>
            <person name="Lipzen A."/>
            <person name="Lundell T."/>
            <person name="Morin E."/>
            <person name="Murat C."/>
            <person name="Sun H."/>
            <person name="Tunlid A."/>
            <person name="Henrissat B."/>
            <person name="Grigoriev I.V."/>
            <person name="Hibbett D.S."/>
            <person name="Martin F."/>
            <person name="Nordberg H.P."/>
            <person name="Cantor M.N."/>
            <person name="Hua S.X."/>
        </authorList>
    </citation>
    <scope>NUCLEOTIDE SEQUENCE [LARGE SCALE GENOMIC DNA]</scope>
    <source>
        <strain evidence="15 16">MUT 4182</strain>
    </source>
</reference>
<evidence type="ECO:0000256" key="7">
    <source>
        <dbReference type="ARBA" id="ARBA00022824"/>
    </source>
</evidence>
<evidence type="ECO:0000313" key="16">
    <source>
        <dbReference type="Proteomes" id="UP000054248"/>
    </source>
</evidence>
<dbReference type="OrthoDB" id="1158011at2759"/>
<dbReference type="Proteomes" id="UP000054248">
    <property type="component" value="Unassembled WGS sequence"/>
</dbReference>
<keyword evidence="6" id="KW-0833">Ubl conjugation pathway</keyword>
<organism evidence="15 16">
    <name type="scientific">Tulasnella calospora MUT 4182</name>
    <dbReference type="NCBI Taxonomy" id="1051891"/>
    <lineage>
        <taxon>Eukaryota</taxon>
        <taxon>Fungi</taxon>
        <taxon>Dikarya</taxon>
        <taxon>Basidiomycota</taxon>
        <taxon>Agaricomycotina</taxon>
        <taxon>Agaricomycetes</taxon>
        <taxon>Cantharellales</taxon>
        <taxon>Tulasnellaceae</taxon>
        <taxon>Tulasnella</taxon>
    </lineage>
</organism>
<dbReference type="AlphaFoldDB" id="A0A0C3L7W1"/>
<evidence type="ECO:0000256" key="8">
    <source>
        <dbReference type="ARBA" id="ARBA00022840"/>
    </source>
</evidence>
<keyword evidence="9" id="KW-1133">Transmembrane helix</keyword>
<keyword evidence="4" id="KW-0812">Transmembrane</keyword>
<evidence type="ECO:0000259" key="14">
    <source>
        <dbReference type="PROSITE" id="PS50127"/>
    </source>
</evidence>
<reference evidence="16" key="2">
    <citation type="submission" date="2015-01" db="EMBL/GenBank/DDBJ databases">
        <title>Evolutionary Origins and Diversification of the Mycorrhizal Mutualists.</title>
        <authorList>
            <consortium name="DOE Joint Genome Institute"/>
            <consortium name="Mycorrhizal Genomics Consortium"/>
            <person name="Kohler A."/>
            <person name="Kuo A."/>
            <person name="Nagy L.G."/>
            <person name="Floudas D."/>
            <person name="Copeland A."/>
            <person name="Barry K.W."/>
            <person name="Cichocki N."/>
            <person name="Veneault-Fourrey C."/>
            <person name="LaButti K."/>
            <person name="Lindquist E.A."/>
            <person name="Lipzen A."/>
            <person name="Lundell T."/>
            <person name="Morin E."/>
            <person name="Murat C."/>
            <person name="Riley R."/>
            <person name="Ohm R."/>
            <person name="Sun H."/>
            <person name="Tunlid A."/>
            <person name="Henrissat B."/>
            <person name="Grigoriev I.V."/>
            <person name="Hibbett D.S."/>
            <person name="Martin F."/>
        </authorList>
    </citation>
    <scope>NUCLEOTIDE SEQUENCE [LARGE SCALE GENOMIC DNA]</scope>
    <source>
        <strain evidence="16">MUT 4182</strain>
    </source>
</reference>
<name>A0A0C3L7W1_9AGAM</name>
<evidence type="ECO:0000256" key="3">
    <source>
        <dbReference type="ARBA" id="ARBA00022679"/>
    </source>
</evidence>
<comment type="subcellular location">
    <subcellularLocation>
        <location evidence="1">Endoplasmic reticulum membrane</location>
    </subcellularLocation>
</comment>
<sequence>MASKPAQKRLSKEFVNMQKSPPPFVWAAPEEKNILTWNFIIRGPPDSPYHGGEYHGQIMFPPEYPFKPPGIKMLTPSGRFSPDKKICFSMSDFHPGTWNPAWSVATICTGILSFMLSDEITTGSITTSDQDKRTLAARSHTWNIQQKRFQEAFPEYLEQTMKDLPNMGEADRGKPSEESEPATPASSSTAAPTPASSATSFAFQTPATRVALPPTTFAIPPNARGVTGRAGQEVAPVPAARGPNGANPDRIESWTASLGNKWGVAALIVFAVLLSRAST</sequence>
<dbReference type="SUPFAM" id="SSF54495">
    <property type="entry name" value="UBC-like"/>
    <property type="match status" value="1"/>
</dbReference>
<dbReference type="InterPro" id="IPR050113">
    <property type="entry name" value="Ub_conjugating_enzyme"/>
</dbReference>
<feature type="compositionally biased region" description="Low complexity" evidence="13">
    <location>
        <begin position="181"/>
        <end position="198"/>
    </location>
</feature>
<evidence type="ECO:0000256" key="9">
    <source>
        <dbReference type="ARBA" id="ARBA00022989"/>
    </source>
</evidence>
<dbReference type="GO" id="GO:0005524">
    <property type="term" value="F:ATP binding"/>
    <property type="evidence" value="ECO:0007669"/>
    <property type="project" value="UniProtKB-KW"/>
</dbReference>
<dbReference type="EMBL" id="KN822977">
    <property type="protein sequence ID" value="KIO29903.1"/>
    <property type="molecule type" value="Genomic_DNA"/>
</dbReference>
<gene>
    <name evidence="15" type="ORF">M407DRAFT_242425</name>
</gene>
<dbReference type="InterPro" id="IPR000608">
    <property type="entry name" value="UBC"/>
</dbReference>
<feature type="region of interest" description="Disordered" evidence="13">
    <location>
        <begin position="165"/>
        <end position="198"/>
    </location>
</feature>
<keyword evidence="3" id="KW-0808">Transferase</keyword>
<evidence type="ECO:0000256" key="2">
    <source>
        <dbReference type="ARBA" id="ARBA00012486"/>
    </source>
</evidence>
<dbReference type="PROSITE" id="PS50127">
    <property type="entry name" value="UBC_2"/>
    <property type="match status" value="1"/>
</dbReference>
<evidence type="ECO:0000256" key="11">
    <source>
        <dbReference type="ARBA" id="ARBA00039885"/>
    </source>
</evidence>
<keyword evidence="10" id="KW-0472">Membrane</keyword>
<keyword evidence="8" id="KW-0067">ATP-binding</keyword>
<dbReference type="GO" id="GO:0061631">
    <property type="term" value="F:ubiquitin conjugating enzyme activity"/>
    <property type="evidence" value="ECO:0007669"/>
    <property type="project" value="UniProtKB-EC"/>
</dbReference>
<feature type="domain" description="UBC core" evidence="14">
    <location>
        <begin position="5"/>
        <end position="162"/>
    </location>
</feature>
<evidence type="ECO:0000313" key="15">
    <source>
        <dbReference type="EMBL" id="KIO29903.1"/>
    </source>
</evidence>
<dbReference type="STRING" id="1051891.A0A0C3L7W1"/>